<dbReference type="Proteomes" id="UP000317494">
    <property type="component" value="Unassembled WGS sequence"/>
</dbReference>
<evidence type="ECO:0000313" key="3">
    <source>
        <dbReference type="Proteomes" id="UP000317494"/>
    </source>
</evidence>
<sequence>METRRTMSTSAVRTLASINADTHSYCAFQDLPDSQAFHLRTQRRSMSYIVTSLTTLPRKLSWNRKRTTAATTDDDLLISGRDTRGFLSIATDVANGEFSLPIPEEEEELPPLLPKDSINTLKHTKKAARWVYRVPHHRTRYSQVEPDPSPDEPVPNDMSEVSSLLPPPAAPQRSDSAVSVSFKFPSMISRKNSATLSKAAEIFQLTNVEECSDVGRADLSQYASSSTGFLHDCQDSDV</sequence>
<gene>
    <name evidence="2" type="ORF">SeMB42_g04032</name>
</gene>
<evidence type="ECO:0000256" key="1">
    <source>
        <dbReference type="SAM" id="MobiDB-lite"/>
    </source>
</evidence>
<proteinExistence type="predicted"/>
<feature type="region of interest" description="Disordered" evidence="1">
    <location>
        <begin position="141"/>
        <end position="173"/>
    </location>
</feature>
<dbReference type="VEuPathDB" id="FungiDB:SeMB42_g04032"/>
<accession>A0A507D246</accession>
<reference evidence="2 3" key="1">
    <citation type="journal article" date="2019" name="Sci. Rep.">
        <title>Comparative genomics of chytrid fungi reveal insights into the obligate biotrophic and pathogenic lifestyle of Synchytrium endobioticum.</title>
        <authorList>
            <person name="van de Vossenberg B.T.L.H."/>
            <person name="Warris S."/>
            <person name="Nguyen H.D.T."/>
            <person name="van Gent-Pelzer M.P.E."/>
            <person name="Joly D.L."/>
            <person name="van de Geest H.C."/>
            <person name="Bonants P.J.M."/>
            <person name="Smith D.S."/>
            <person name="Levesque C.A."/>
            <person name="van der Lee T.A.J."/>
        </authorList>
    </citation>
    <scope>NUCLEOTIDE SEQUENCE [LARGE SCALE GENOMIC DNA]</scope>
    <source>
        <strain evidence="2 3">MB42</strain>
    </source>
</reference>
<evidence type="ECO:0000313" key="2">
    <source>
        <dbReference type="EMBL" id="TPX45375.1"/>
    </source>
</evidence>
<dbReference type="AlphaFoldDB" id="A0A507D246"/>
<protein>
    <submittedName>
        <fullName evidence="2">Uncharacterized protein</fullName>
    </submittedName>
</protein>
<comment type="caution">
    <text evidence="2">The sequence shown here is derived from an EMBL/GenBank/DDBJ whole genome shotgun (WGS) entry which is preliminary data.</text>
</comment>
<organism evidence="2 3">
    <name type="scientific">Synchytrium endobioticum</name>
    <dbReference type="NCBI Taxonomy" id="286115"/>
    <lineage>
        <taxon>Eukaryota</taxon>
        <taxon>Fungi</taxon>
        <taxon>Fungi incertae sedis</taxon>
        <taxon>Chytridiomycota</taxon>
        <taxon>Chytridiomycota incertae sedis</taxon>
        <taxon>Chytridiomycetes</taxon>
        <taxon>Synchytriales</taxon>
        <taxon>Synchytriaceae</taxon>
        <taxon>Synchytrium</taxon>
    </lineage>
</organism>
<keyword evidence="3" id="KW-1185">Reference proteome</keyword>
<name>A0A507D246_9FUNG</name>
<dbReference type="EMBL" id="QEAN01000155">
    <property type="protein sequence ID" value="TPX45375.1"/>
    <property type="molecule type" value="Genomic_DNA"/>
</dbReference>